<dbReference type="OrthoDB" id="5590282at2759"/>
<dbReference type="Pfam" id="PF02984">
    <property type="entry name" value="Cyclin_C"/>
    <property type="match status" value="1"/>
</dbReference>
<evidence type="ECO:0000313" key="7">
    <source>
        <dbReference type="EMBL" id="GBF99205.1"/>
    </source>
</evidence>
<evidence type="ECO:0000259" key="6">
    <source>
        <dbReference type="SMART" id="SM01332"/>
    </source>
</evidence>
<accession>A0A2V0PPT4</accession>
<feature type="domain" description="Cyclin-like" evidence="5">
    <location>
        <begin position="237"/>
        <end position="318"/>
    </location>
</feature>
<sequence>MAAAPLAQQAPFGLMSIDMDVENCPPPFMGVGKESFQVYSDAAGSRARSHQTASTSSVLVERPFQRQAGASSGPVFGGLAKQTVVDIDANNAGNPLACSEYAADIFDHLHDVECDCRPDPQYMETVQADMTPHMRAILVDWLVEVALEYRLCSDTLHLTIALLDRFLSKVPISRDQLQLAGIACMWAASKYEEIYAPTAREFCFITDNTYSPEQLVAMEALVLRGLSFRLTLPTAKAFLRRYLQASAADERLHFLASFLCEVALMDEASMRHSPSSIAAASVFLARAMLGQAPWDATLAHFSRRRAADVAATVELVAATHRRVVEEGTFTAIVDKYSSPKLLSVGRAAPLPAPHVAALLQAVCAPVVACGGGMALRC</sequence>
<dbReference type="SUPFAM" id="SSF47954">
    <property type="entry name" value="Cyclin-like"/>
    <property type="match status" value="2"/>
</dbReference>
<dbReference type="EMBL" id="BDRX01000149">
    <property type="protein sequence ID" value="GBF99205.1"/>
    <property type="molecule type" value="Genomic_DNA"/>
</dbReference>
<dbReference type="SMART" id="SM00385">
    <property type="entry name" value="CYCLIN"/>
    <property type="match status" value="2"/>
</dbReference>
<dbReference type="InterPro" id="IPR013763">
    <property type="entry name" value="Cyclin-like_dom"/>
</dbReference>
<dbReference type="Proteomes" id="UP000247498">
    <property type="component" value="Unassembled WGS sequence"/>
</dbReference>
<keyword evidence="8" id="KW-1185">Reference proteome</keyword>
<evidence type="ECO:0000259" key="5">
    <source>
        <dbReference type="SMART" id="SM00385"/>
    </source>
</evidence>
<evidence type="ECO:0000256" key="4">
    <source>
        <dbReference type="RuleBase" id="RU000383"/>
    </source>
</evidence>
<dbReference type="InterPro" id="IPR036915">
    <property type="entry name" value="Cyclin-like_sf"/>
</dbReference>
<dbReference type="InterPro" id="IPR004367">
    <property type="entry name" value="Cyclin_C-dom"/>
</dbReference>
<evidence type="ECO:0000256" key="3">
    <source>
        <dbReference type="ARBA" id="ARBA00023306"/>
    </source>
</evidence>
<keyword evidence="2 4" id="KW-0195">Cyclin</keyword>
<dbReference type="Gene3D" id="1.10.472.10">
    <property type="entry name" value="Cyclin-like"/>
    <property type="match status" value="2"/>
</dbReference>
<dbReference type="GO" id="GO:0051301">
    <property type="term" value="P:cell division"/>
    <property type="evidence" value="ECO:0007669"/>
    <property type="project" value="UniProtKB-KW"/>
</dbReference>
<protein>
    <submittedName>
        <fullName evidence="7">Cyclin-A2-like</fullName>
    </submittedName>
</protein>
<comment type="caution">
    <text evidence="7">The sequence shown here is derived from an EMBL/GenBank/DDBJ whole genome shotgun (WGS) entry which is preliminary data.</text>
</comment>
<feature type="domain" description="Cyclin C-terminal" evidence="6">
    <location>
        <begin position="233"/>
        <end position="353"/>
    </location>
</feature>
<keyword evidence="1" id="KW-0132">Cell division</keyword>
<dbReference type="AlphaFoldDB" id="A0A2V0PPT4"/>
<dbReference type="InterPro" id="IPR048258">
    <property type="entry name" value="Cyclins_cyclin-box"/>
</dbReference>
<feature type="domain" description="Cyclin-like" evidence="5">
    <location>
        <begin position="140"/>
        <end position="224"/>
    </location>
</feature>
<dbReference type="InterPro" id="IPR006671">
    <property type="entry name" value="Cyclin_N"/>
</dbReference>
<dbReference type="FunCoup" id="A0A2V0PPT4">
    <property type="interactions" value="1707"/>
</dbReference>
<dbReference type="PROSITE" id="PS00292">
    <property type="entry name" value="CYCLINS"/>
    <property type="match status" value="1"/>
</dbReference>
<evidence type="ECO:0000313" key="8">
    <source>
        <dbReference type="Proteomes" id="UP000247498"/>
    </source>
</evidence>
<dbReference type="InParanoid" id="A0A2V0PPT4"/>
<comment type="similarity">
    <text evidence="4">Belongs to the cyclin family.</text>
</comment>
<reference evidence="7 8" key="1">
    <citation type="journal article" date="2018" name="Sci. Rep.">
        <title>Raphidocelis subcapitata (=Pseudokirchneriella subcapitata) provides an insight into genome evolution and environmental adaptations in the Sphaeropleales.</title>
        <authorList>
            <person name="Suzuki S."/>
            <person name="Yamaguchi H."/>
            <person name="Nakajima N."/>
            <person name="Kawachi M."/>
        </authorList>
    </citation>
    <scope>NUCLEOTIDE SEQUENCE [LARGE SCALE GENOMIC DNA]</scope>
    <source>
        <strain evidence="7 8">NIES-35</strain>
    </source>
</reference>
<dbReference type="PANTHER" id="PTHR10177">
    <property type="entry name" value="CYCLINS"/>
    <property type="match status" value="1"/>
</dbReference>
<proteinExistence type="inferred from homology"/>
<gene>
    <name evidence="7" type="ORF">Rsub_12464</name>
</gene>
<dbReference type="STRING" id="307507.A0A2V0PPT4"/>
<dbReference type="SMART" id="SM01332">
    <property type="entry name" value="Cyclin_C"/>
    <property type="match status" value="1"/>
</dbReference>
<keyword evidence="3" id="KW-0131">Cell cycle</keyword>
<dbReference type="Pfam" id="PF00134">
    <property type="entry name" value="Cyclin_N"/>
    <property type="match status" value="1"/>
</dbReference>
<organism evidence="7 8">
    <name type="scientific">Raphidocelis subcapitata</name>
    <dbReference type="NCBI Taxonomy" id="307507"/>
    <lineage>
        <taxon>Eukaryota</taxon>
        <taxon>Viridiplantae</taxon>
        <taxon>Chlorophyta</taxon>
        <taxon>core chlorophytes</taxon>
        <taxon>Chlorophyceae</taxon>
        <taxon>CS clade</taxon>
        <taxon>Sphaeropleales</taxon>
        <taxon>Selenastraceae</taxon>
        <taxon>Raphidocelis</taxon>
    </lineage>
</organism>
<name>A0A2V0PPT4_9CHLO</name>
<evidence type="ECO:0000256" key="2">
    <source>
        <dbReference type="ARBA" id="ARBA00023127"/>
    </source>
</evidence>
<evidence type="ECO:0000256" key="1">
    <source>
        <dbReference type="ARBA" id="ARBA00022618"/>
    </source>
</evidence>
<dbReference type="FunFam" id="1.10.472.10:FF:000001">
    <property type="entry name" value="G2/mitotic-specific cyclin"/>
    <property type="match status" value="1"/>
</dbReference>
<dbReference type="InterPro" id="IPR039361">
    <property type="entry name" value="Cyclin"/>
</dbReference>